<protein>
    <submittedName>
        <fullName evidence="2">Uncharacterized protein</fullName>
    </submittedName>
</protein>
<feature type="chain" id="PRO_5006589049" evidence="1">
    <location>
        <begin position="26"/>
        <end position="54"/>
    </location>
</feature>
<accession>A0A0S1MJU9</accession>
<feature type="signal peptide" evidence="1">
    <location>
        <begin position="1"/>
        <end position="25"/>
    </location>
</feature>
<organism evidence="2">
    <name type="scientific">Phakopsora pachyrhizi</name>
    <name type="common">Asian soybean rust disease fungus</name>
    <dbReference type="NCBI Taxonomy" id="170000"/>
    <lineage>
        <taxon>Eukaryota</taxon>
        <taxon>Fungi</taxon>
        <taxon>Dikarya</taxon>
        <taxon>Basidiomycota</taxon>
        <taxon>Pucciniomycotina</taxon>
        <taxon>Pucciniomycetes</taxon>
        <taxon>Pucciniales</taxon>
        <taxon>Phakopsoraceae</taxon>
        <taxon>Phakopsora</taxon>
    </lineage>
</organism>
<proteinExistence type="evidence at transcript level"/>
<sequence>MCAGVFLFFVLISFLAFLFEDVIESLLSYSDLNITTVQCSFFLAVQVDGIIAQD</sequence>
<evidence type="ECO:0000256" key="1">
    <source>
        <dbReference type="SAM" id="SignalP"/>
    </source>
</evidence>
<name>A0A0S1MJU9_PHAPC</name>
<dbReference type="AlphaFoldDB" id="A0A0S1MJU9"/>
<dbReference type="EMBL" id="KT247043">
    <property type="protein sequence ID" value="ALL41133.1"/>
    <property type="molecule type" value="mRNA"/>
</dbReference>
<evidence type="ECO:0000313" key="2">
    <source>
        <dbReference type="EMBL" id="ALL41133.1"/>
    </source>
</evidence>
<keyword evidence="1" id="KW-0732">Signal</keyword>
<reference evidence="2" key="1">
    <citation type="submission" date="2015-07" db="EMBL/GenBank/DDBJ databases">
        <title>Elucidating the P. pachyrhizi secretome and potential effectors.</title>
        <authorList>
            <person name="de Carvalho M.C.C.G."/>
            <person name="Nascimento L.C."/>
            <person name="Darben L.M."/>
            <person name="Polizel-Podanosqui A.M."/>
            <person name="Lopes-Caitar V.S."/>
            <person name="Rocha C.S."/>
            <person name="Qi M."/>
            <person name="Carazolle M."/>
            <person name="Kuwahara M.K."/>
            <person name="Pereira G.A.G."/>
            <person name="Abdelnoor R.V."/>
            <person name="Whitham S.A."/>
            <person name="Marcelino-Guimaraes F.C."/>
        </authorList>
    </citation>
    <scope>NUCLEOTIDE SEQUENCE</scope>
</reference>